<dbReference type="OrthoDB" id="9836007at2"/>
<proteinExistence type="predicted"/>
<name>A0A1M5B022_9RHOB</name>
<evidence type="ECO:0008006" key="4">
    <source>
        <dbReference type="Google" id="ProtNLM"/>
    </source>
</evidence>
<gene>
    <name evidence="2" type="ORF">SAMN05444273_105257</name>
</gene>
<dbReference type="RefSeq" id="WP_073144125.1">
    <property type="nucleotide sequence ID" value="NZ_FQUV01000005.1"/>
</dbReference>
<keyword evidence="1" id="KW-0472">Membrane</keyword>
<accession>A0A1M5B022</accession>
<evidence type="ECO:0000256" key="1">
    <source>
        <dbReference type="SAM" id="Phobius"/>
    </source>
</evidence>
<dbReference type="EMBL" id="FQUV01000005">
    <property type="protein sequence ID" value="SHF35864.1"/>
    <property type="molecule type" value="Genomic_DNA"/>
</dbReference>
<protein>
    <recommendedName>
        <fullName evidence="4">YcxB-like protein</fullName>
    </recommendedName>
</protein>
<evidence type="ECO:0000313" key="3">
    <source>
        <dbReference type="Proteomes" id="UP000184144"/>
    </source>
</evidence>
<keyword evidence="1" id="KW-0812">Transmembrane</keyword>
<dbReference type="AlphaFoldDB" id="A0A1M5B022"/>
<organism evidence="2 3">
    <name type="scientific">Litoreibacter ascidiaceicola</name>
    <dbReference type="NCBI Taxonomy" id="1486859"/>
    <lineage>
        <taxon>Bacteria</taxon>
        <taxon>Pseudomonadati</taxon>
        <taxon>Pseudomonadota</taxon>
        <taxon>Alphaproteobacteria</taxon>
        <taxon>Rhodobacterales</taxon>
        <taxon>Roseobacteraceae</taxon>
        <taxon>Litoreibacter</taxon>
    </lineage>
</organism>
<dbReference type="STRING" id="1486859.SAMN05444273_105257"/>
<keyword evidence="3" id="KW-1185">Reference proteome</keyword>
<evidence type="ECO:0000313" key="2">
    <source>
        <dbReference type="EMBL" id="SHF35864.1"/>
    </source>
</evidence>
<keyword evidence="1" id="KW-1133">Transmembrane helix</keyword>
<sequence length="168" mass="18089">MTPVTFSFDWKDVNQAVASKALSANFNPKWWQTFGLLFGGAAVAALVDRALSSSNGAAGLFGFLVGVYACIAWSALRYRKMAAGIRNSPSRLGGVTVTLEQDGYRVHTARTENWAAWSTVSAIKPVKNMIVLAIGDVEYMPILDTALPDSLSRKDMVSLLENLTGLTA</sequence>
<dbReference type="Proteomes" id="UP000184144">
    <property type="component" value="Unassembled WGS sequence"/>
</dbReference>
<feature type="transmembrane region" description="Helical" evidence="1">
    <location>
        <begin position="30"/>
        <end position="51"/>
    </location>
</feature>
<reference evidence="3" key="1">
    <citation type="submission" date="2016-11" db="EMBL/GenBank/DDBJ databases">
        <authorList>
            <person name="Varghese N."/>
            <person name="Submissions S."/>
        </authorList>
    </citation>
    <scope>NUCLEOTIDE SEQUENCE [LARGE SCALE GENOMIC DNA]</scope>
    <source>
        <strain evidence="3">DSM 100566</strain>
    </source>
</reference>
<feature type="transmembrane region" description="Helical" evidence="1">
    <location>
        <begin position="57"/>
        <end position="76"/>
    </location>
</feature>